<protein>
    <recommendedName>
        <fullName evidence="4">Origin recognition complex subunit 1</fullName>
    </recommendedName>
</protein>
<dbReference type="Pfam" id="PF17872">
    <property type="entry name" value="AAA_lid_10"/>
    <property type="match status" value="1"/>
</dbReference>
<evidence type="ECO:0000256" key="2">
    <source>
        <dbReference type="ARBA" id="ARBA00023125"/>
    </source>
</evidence>
<keyword evidence="2 4" id="KW-0238">DNA-binding</keyword>
<dbReference type="GO" id="GO:0005524">
    <property type="term" value="F:ATP binding"/>
    <property type="evidence" value="ECO:0007669"/>
    <property type="project" value="UniProtKB-KW"/>
</dbReference>
<evidence type="ECO:0000313" key="8">
    <source>
        <dbReference type="Proteomes" id="UP000276215"/>
    </source>
</evidence>
<keyword evidence="4" id="KW-0067">ATP-binding</keyword>
<evidence type="ECO:0000256" key="4">
    <source>
        <dbReference type="RuleBase" id="RU365058"/>
    </source>
</evidence>
<reference evidence="7 8" key="1">
    <citation type="journal article" date="2018" name="Nat. Ecol. Evol.">
        <title>Pezizomycetes genomes reveal the molecular basis of ectomycorrhizal truffle lifestyle.</title>
        <authorList>
            <person name="Murat C."/>
            <person name="Payen T."/>
            <person name="Noel B."/>
            <person name="Kuo A."/>
            <person name="Morin E."/>
            <person name="Chen J."/>
            <person name="Kohler A."/>
            <person name="Krizsan K."/>
            <person name="Balestrini R."/>
            <person name="Da Silva C."/>
            <person name="Montanini B."/>
            <person name="Hainaut M."/>
            <person name="Levati E."/>
            <person name="Barry K.W."/>
            <person name="Belfiori B."/>
            <person name="Cichocki N."/>
            <person name="Clum A."/>
            <person name="Dockter R.B."/>
            <person name="Fauchery L."/>
            <person name="Guy J."/>
            <person name="Iotti M."/>
            <person name="Le Tacon F."/>
            <person name="Lindquist E.A."/>
            <person name="Lipzen A."/>
            <person name="Malagnac F."/>
            <person name="Mello A."/>
            <person name="Molinier V."/>
            <person name="Miyauchi S."/>
            <person name="Poulain J."/>
            <person name="Riccioni C."/>
            <person name="Rubini A."/>
            <person name="Sitrit Y."/>
            <person name="Splivallo R."/>
            <person name="Traeger S."/>
            <person name="Wang M."/>
            <person name="Zifcakova L."/>
            <person name="Wipf D."/>
            <person name="Zambonelli A."/>
            <person name="Paolocci F."/>
            <person name="Nowrousian M."/>
            <person name="Ottonello S."/>
            <person name="Baldrian P."/>
            <person name="Spatafora J.W."/>
            <person name="Henrissat B."/>
            <person name="Nagy L.G."/>
            <person name="Aury J.M."/>
            <person name="Wincker P."/>
            <person name="Grigoriev I.V."/>
            <person name="Bonfante P."/>
            <person name="Martin F.M."/>
        </authorList>
    </citation>
    <scope>NUCLEOTIDE SEQUENCE [LARGE SCALE GENOMIC DNA]</scope>
    <source>
        <strain evidence="7 8">120613-1</strain>
    </source>
</reference>
<feature type="region of interest" description="Disordered" evidence="5">
    <location>
        <begin position="1"/>
        <end position="21"/>
    </location>
</feature>
<accession>A0A3N4K7Z6</accession>
<feature type="compositionally biased region" description="Basic and acidic residues" evidence="5">
    <location>
        <begin position="35"/>
        <end position="44"/>
    </location>
</feature>
<dbReference type="EMBL" id="ML120357">
    <property type="protein sequence ID" value="RPB04581.1"/>
    <property type="molecule type" value="Genomic_DNA"/>
</dbReference>
<dbReference type="PANTHER" id="PTHR10763">
    <property type="entry name" value="CELL DIVISION CONTROL PROTEIN 6-RELATED"/>
    <property type="match status" value="1"/>
</dbReference>
<comment type="subunit">
    <text evidence="4">ORC is composed of six subunits.</text>
</comment>
<organism evidence="7 8">
    <name type="scientific">Choiromyces venosus 120613-1</name>
    <dbReference type="NCBI Taxonomy" id="1336337"/>
    <lineage>
        <taxon>Eukaryota</taxon>
        <taxon>Fungi</taxon>
        <taxon>Dikarya</taxon>
        <taxon>Ascomycota</taxon>
        <taxon>Pezizomycotina</taxon>
        <taxon>Pezizomycetes</taxon>
        <taxon>Pezizales</taxon>
        <taxon>Tuberaceae</taxon>
        <taxon>Choiromyces</taxon>
    </lineage>
</organism>
<feature type="region of interest" description="Disordered" evidence="5">
    <location>
        <begin position="35"/>
        <end position="80"/>
    </location>
</feature>
<dbReference type="GO" id="GO:0006270">
    <property type="term" value="P:DNA replication initiation"/>
    <property type="evidence" value="ECO:0007669"/>
    <property type="project" value="TreeGrafter"/>
</dbReference>
<comment type="function">
    <text evidence="4">Component of the origin recognition complex (ORC) that binds origins of replication. DNA-binding is ATP-dependent, however specific DNA sequences that define origins of replication have not been identified so far. ORC is required to assemble the pre-replication complex necessary to initiate DNA replication.</text>
</comment>
<keyword evidence="3 4" id="KW-0539">Nucleus</keyword>
<sequence length="80" mass="8396">MVDADAVQVGSRKLAAVSGDARRALDICRRALEMVEYSPRKDNENNQPPSSPSRRKSGAISLSNASGSGLKAGAESPSPR</sequence>
<dbReference type="InterPro" id="IPR050311">
    <property type="entry name" value="ORC1/CDC6"/>
</dbReference>
<comment type="subcellular location">
    <subcellularLocation>
        <location evidence="1 4">Nucleus</location>
    </subcellularLocation>
</comment>
<evidence type="ECO:0000259" key="6">
    <source>
        <dbReference type="Pfam" id="PF17872"/>
    </source>
</evidence>
<gene>
    <name evidence="7" type="ORF">L873DRAFT_1798868</name>
</gene>
<evidence type="ECO:0000256" key="5">
    <source>
        <dbReference type="SAM" id="MobiDB-lite"/>
    </source>
</evidence>
<name>A0A3N4K7Z6_9PEZI</name>
<keyword evidence="4" id="KW-0547">Nucleotide-binding</keyword>
<dbReference type="OrthoDB" id="1926878at2759"/>
<evidence type="ECO:0000256" key="1">
    <source>
        <dbReference type="ARBA" id="ARBA00004123"/>
    </source>
</evidence>
<keyword evidence="8" id="KW-1185">Reference proteome</keyword>
<dbReference type="STRING" id="1336337.A0A3N4K7Z6"/>
<dbReference type="Gene3D" id="1.10.8.60">
    <property type="match status" value="1"/>
</dbReference>
<evidence type="ECO:0000256" key="3">
    <source>
        <dbReference type="ARBA" id="ARBA00023242"/>
    </source>
</evidence>
<dbReference type="GO" id="GO:0005664">
    <property type="term" value="C:nuclear origin of replication recognition complex"/>
    <property type="evidence" value="ECO:0007669"/>
    <property type="project" value="TreeGrafter"/>
</dbReference>
<comment type="similarity">
    <text evidence="4">Belongs to the ORC1 family.</text>
</comment>
<keyword evidence="4" id="KW-0235">DNA replication</keyword>
<dbReference type="InterPro" id="IPR041083">
    <property type="entry name" value="AAA_lid_10"/>
</dbReference>
<dbReference type="GO" id="GO:0003688">
    <property type="term" value="F:DNA replication origin binding"/>
    <property type="evidence" value="ECO:0007669"/>
    <property type="project" value="TreeGrafter"/>
</dbReference>
<proteinExistence type="inferred from homology"/>
<feature type="domain" description="AAA lid" evidence="6">
    <location>
        <begin position="3"/>
        <end position="36"/>
    </location>
</feature>
<dbReference type="AlphaFoldDB" id="A0A3N4K7Z6"/>
<evidence type="ECO:0000313" key="7">
    <source>
        <dbReference type="EMBL" id="RPB04581.1"/>
    </source>
</evidence>
<dbReference type="PANTHER" id="PTHR10763:SF23">
    <property type="entry name" value="ORIGIN RECOGNITION COMPLEX SUBUNIT 1"/>
    <property type="match status" value="1"/>
</dbReference>
<dbReference type="GO" id="GO:0033314">
    <property type="term" value="P:mitotic DNA replication checkpoint signaling"/>
    <property type="evidence" value="ECO:0007669"/>
    <property type="project" value="TreeGrafter"/>
</dbReference>
<dbReference type="Proteomes" id="UP000276215">
    <property type="component" value="Unassembled WGS sequence"/>
</dbReference>